<dbReference type="Proteomes" id="UP001525961">
    <property type="component" value="Unassembled WGS sequence"/>
</dbReference>
<feature type="transmembrane region" description="Helical" evidence="2">
    <location>
        <begin position="30"/>
        <end position="53"/>
    </location>
</feature>
<keyword evidence="2" id="KW-1133">Transmembrane helix</keyword>
<name>A0ABT2N9Y7_9CYAN</name>
<keyword evidence="1" id="KW-0813">Transport</keyword>
<dbReference type="InterPro" id="IPR001626">
    <property type="entry name" value="ABC_TroCD"/>
</dbReference>
<evidence type="ECO:0000313" key="3">
    <source>
        <dbReference type="EMBL" id="MCT7978081.1"/>
    </source>
</evidence>
<comment type="subcellular location">
    <subcellularLocation>
        <location evidence="1">Cell membrane</location>
        <topology evidence="1">Multi-pass membrane protein</topology>
    </subcellularLocation>
</comment>
<comment type="similarity">
    <text evidence="1">Belongs to the ABC-3 integral membrane protein family.</text>
</comment>
<proteinExistence type="inferred from homology"/>
<keyword evidence="4" id="KW-1185">Reference proteome</keyword>
<dbReference type="Pfam" id="PF00950">
    <property type="entry name" value="ABC-3"/>
    <property type="match status" value="1"/>
</dbReference>
<evidence type="ECO:0000256" key="1">
    <source>
        <dbReference type="RuleBase" id="RU003943"/>
    </source>
</evidence>
<dbReference type="EMBL" id="JAMXFA010000011">
    <property type="protein sequence ID" value="MCT7978081.1"/>
    <property type="molecule type" value="Genomic_DNA"/>
</dbReference>
<keyword evidence="1 2" id="KW-0812">Transmembrane</keyword>
<keyword evidence="2" id="KW-0472">Membrane</keyword>
<protein>
    <submittedName>
        <fullName evidence="3">Metal ABC transporter permease</fullName>
    </submittedName>
</protein>
<comment type="caution">
    <text evidence="3">The sequence shown here is derived from an EMBL/GenBank/DDBJ whole genome shotgun (WGS) entry which is preliminary data.</text>
</comment>
<accession>A0ABT2N9Y7</accession>
<evidence type="ECO:0000256" key="2">
    <source>
        <dbReference type="SAM" id="Phobius"/>
    </source>
</evidence>
<evidence type="ECO:0000313" key="4">
    <source>
        <dbReference type="Proteomes" id="UP001525961"/>
    </source>
</evidence>
<reference evidence="3 4" key="1">
    <citation type="journal article" date="2022" name="Front. Microbiol.">
        <title>High genomic differentiation and limited gene flow indicate recent cryptic speciation within the genus Laspinema (cyanobacteria).</title>
        <authorList>
            <person name="Stanojkovic A."/>
            <person name="Skoupy S."/>
            <person name="Skaloud P."/>
            <person name="Dvorak P."/>
        </authorList>
    </citation>
    <scope>NUCLEOTIDE SEQUENCE [LARGE SCALE GENOMIC DNA]</scope>
    <source>
        <strain evidence="3 4">D3b</strain>
    </source>
</reference>
<organism evidence="3 4">
    <name type="scientific">Laspinema olomoucense D3b</name>
    <dbReference type="NCBI Taxonomy" id="2953688"/>
    <lineage>
        <taxon>Bacteria</taxon>
        <taxon>Bacillati</taxon>
        <taxon>Cyanobacteriota</taxon>
        <taxon>Cyanophyceae</taxon>
        <taxon>Oscillatoriophycideae</taxon>
        <taxon>Oscillatoriales</taxon>
        <taxon>Laspinemataceae</taxon>
        <taxon>Laspinema</taxon>
        <taxon>Laspinema olomoucense</taxon>
    </lineage>
</organism>
<gene>
    <name evidence="3" type="ORF">NG792_10230</name>
</gene>
<sequence>MLIGGAVIGSISCRLGMYASYHGNVADGPAIALVVVRLFFGAFLFTVNHWAILS</sequence>